<dbReference type="Proteomes" id="UP000009256">
    <property type="component" value="Chromosome"/>
</dbReference>
<dbReference type="NCBIfam" id="TIGR01550">
    <property type="entry name" value="DOC_P1"/>
    <property type="match status" value="1"/>
</dbReference>
<dbReference type="KEGG" id="cki:Calkr_2116"/>
<dbReference type="PROSITE" id="PS51459">
    <property type="entry name" value="FIDO"/>
    <property type="match status" value="1"/>
</dbReference>
<dbReference type="STRING" id="632335.Calkr_2116"/>
<accession>E4S5S2</accession>
<proteinExistence type="predicted"/>
<dbReference type="EMBL" id="CP002326">
    <property type="protein sequence ID" value="ADQ41582.1"/>
    <property type="molecule type" value="Genomic_DNA"/>
</dbReference>
<keyword evidence="3" id="KW-1185">Reference proteome</keyword>
<dbReference type="InterPro" id="IPR006440">
    <property type="entry name" value="Doc"/>
</dbReference>
<protein>
    <submittedName>
        <fullName evidence="2">Death-on-curing family protein</fullName>
    </submittedName>
</protein>
<dbReference type="HOGENOM" id="CLU_115697_4_1_9"/>
<evidence type="ECO:0000259" key="1">
    <source>
        <dbReference type="PROSITE" id="PS51459"/>
    </source>
</evidence>
<evidence type="ECO:0000313" key="2">
    <source>
        <dbReference type="EMBL" id="ADQ41582.1"/>
    </source>
</evidence>
<dbReference type="SUPFAM" id="SSF140931">
    <property type="entry name" value="Fic-like"/>
    <property type="match status" value="1"/>
</dbReference>
<dbReference type="AlphaFoldDB" id="E4S5S2"/>
<dbReference type="PANTHER" id="PTHR39426:SF1">
    <property type="entry name" value="HOMOLOGY TO DEATH-ON-CURING PROTEIN OF PHAGE P1"/>
    <property type="match status" value="1"/>
</dbReference>
<dbReference type="InterPro" id="IPR053737">
    <property type="entry name" value="Type_II_TA_Toxin"/>
</dbReference>
<dbReference type="PANTHER" id="PTHR39426">
    <property type="entry name" value="HOMOLOGY TO DEATH-ON-CURING PROTEIN OF PHAGE P1"/>
    <property type="match status" value="1"/>
</dbReference>
<dbReference type="InterPro" id="IPR036597">
    <property type="entry name" value="Fido-like_dom_sf"/>
</dbReference>
<dbReference type="eggNOG" id="COG3654">
    <property type="taxonomic scope" value="Bacteria"/>
</dbReference>
<dbReference type="Gene3D" id="1.20.120.1870">
    <property type="entry name" value="Fic/DOC protein, Fido domain"/>
    <property type="match status" value="1"/>
</dbReference>
<reference key="1">
    <citation type="submission" date="2010-11" db="EMBL/GenBank/DDBJ databases">
        <title>Complete sequence of chromosome of Caldicellulosiruptor kristjanssonii 177R1B.</title>
        <authorList>
            <consortium name="US DOE Joint Genome Institute"/>
            <person name="Lucas S."/>
            <person name="Copeland A."/>
            <person name="Lapidus A."/>
            <person name="Cheng J.-F."/>
            <person name="Bruce D."/>
            <person name="Goodwin L."/>
            <person name="Pitluck S."/>
            <person name="Davenport K."/>
            <person name="Detter J.C."/>
            <person name="Han C."/>
            <person name="Tapia R."/>
            <person name="Land M."/>
            <person name="Hauser L."/>
            <person name="Jeffries C."/>
            <person name="Kyrpides N."/>
            <person name="Ivanova N."/>
            <person name="Mikhailova N."/>
            <person name="Blumer-Schuette S.E."/>
            <person name="Kelly R.M."/>
            <person name="Woyke T."/>
        </authorList>
    </citation>
    <scope>NUCLEOTIDE SEQUENCE</scope>
    <source>
        <strain>177R1B</strain>
    </source>
</reference>
<dbReference type="InterPro" id="IPR003812">
    <property type="entry name" value="Fido"/>
</dbReference>
<reference evidence="2 3" key="2">
    <citation type="journal article" date="2011" name="J. Bacteriol.">
        <title>Complete genome sequences for the anaerobic, extremely thermophilic plant biomass-degrading bacteria Caldicellulosiruptor hydrothermalis, Caldicellulosiruptor kristjanssonii, Caldicellulosiruptor kronotskyensis, Caldicellulosiruptor owensenis, and Caldicellulosiruptor lactoaceticus.</title>
        <authorList>
            <person name="Blumer-Schuette S.E."/>
            <person name="Ozdemir I."/>
            <person name="Mistry D."/>
            <person name="Lucas S."/>
            <person name="Lapidus A."/>
            <person name="Cheng J.F."/>
            <person name="Goodwin L.A."/>
            <person name="Pitluck S."/>
            <person name="Land M.L."/>
            <person name="Hauser L.J."/>
            <person name="Woyke T."/>
            <person name="Mikhailova N."/>
            <person name="Pati A."/>
            <person name="Kyrpides N.C."/>
            <person name="Ivanova N."/>
            <person name="Detter J.C."/>
            <person name="Walston-Davenport K."/>
            <person name="Han S."/>
            <person name="Adams M.W."/>
            <person name="Kelly R.M."/>
        </authorList>
    </citation>
    <scope>NUCLEOTIDE SEQUENCE [LARGE SCALE GENOMIC DNA]</scope>
    <source>
        <strain evidence="3">ATCC 700853 / DSM 12137 / I77R1B</strain>
    </source>
</reference>
<organism evidence="2 3">
    <name type="scientific">Caldicellulosiruptor acetigenus (strain ATCC 700853 / DSM 12137 / I77R1B)</name>
    <name type="common">Caldicellulosiruptor kristjanssonii</name>
    <dbReference type="NCBI Taxonomy" id="632335"/>
    <lineage>
        <taxon>Bacteria</taxon>
        <taxon>Bacillati</taxon>
        <taxon>Bacillota</taxon>
        <taxon>Bacillota incertae sedis</taxon>
        <taxon>Caldicellulosiruptorales</taxon>
        <taxon>Caldicellulosiruptoraceae</taxon>
        <taxon>Caldicellulosiruptor</taxon>
    </lineage>
</organism>
<dbReference type="RefSeq" id="WP_013433303.1">
    <property type="nucleotide sequence ID" value="NC_014721.1"/>
</dbReference>
<dbReference type="Pfam" id="PF02661">
    <property type="entry name" value="Fic"/>
    <property type="match status" value="1"/>
</dbReference>
<sequence length="131" mass="14888">MRTIPYEKVLEIYKRLIRESGGVYGVRDEGLLKVSLENAFQTFDGIELYPTDFDKIAAVCYNIIKNHPLIDGNKRLGITLMAVLCDINDIPLECSDKELVELGVGIAEGKYDKEQIKSWIIEHAKRGRKNC</sequence>
<name>E4S5S2_CALA7</name>
<evidence type="ECO:0000313" key="3">
    <source>
        <dbReference type="Proteomes" id="UP000009256"/>
    </source>
</evidence>
<feature type="domain" description="Fido" evidence="1">
    <location>
        <begin position="4"/>
        <end position="122"/>
    </location>
</feature>
<gene>
    <name evidence="2" type="ordered locus">Calkr_2116</name>
</gene>
<dbReference type="GO" id="GO:0016301">
    <property type="term" value="F:kinase activity"/>
    <property type="evidence" value="ECO:0007669"/>
    <property type="project" value="InterPro"/>
</dbReference>